<accession>A0ABS2D849</accession>
<comment type="caution">
    <text evidence="1">The sequence shown here is derived from an EMBL/GenBank/DDBJ whole genome shotgun (WGS) entry which is preliminary data.</text>
</comment>
<protein>
    <submittedName>
        <fullName evidence="1">Uncharacterized protein</fullName>
    </submittedName>
</protein>
<gene>
    <name evidence="1" type="ORF">ILT43_11975</name>
</gene>
<reference evidence="1 2" key="1">
    <citation type="submission" date="2020-12" db="EMBL/GenBank/DDBJ databases">
        <title>Sphingomonas sp.</title>
        <authorList>
            <person name="Kim M.K."/>
        </authorList>
    </citation>
    <scope>NUCLEOTIDE SEQUENCE [LARGE SCALE GENOMIC DNA]</scope>
    <source>
        <strain evidence="1 2">BT552</strain>
    </source>
</reference>
<dbReference type="EMBL" id="JAFEMC010000003">
    <property type="protein sequence ID" value="MBM6577090.1"/>
    <property type="molecule type" value="Genomic_DNA"/>
</dbReference>
<keyword evidence="2" id="KW-1185">Reference proteome</keyword>
<dbReference type="RefSeq" id="WP_204199188.1">
    <property type="nucleotide sequence ID" value="NZ_JAFEMC010000003.1"/>
</dbReference>
<proteinExistence type="predicted"/>
<dbReference type="Proteomes" id="UP000763641">
    <property type="component" value="Unassembled WGS sequence"/>
</dbReference>
<name>A0ABS2D849_9SPHN</name>
<evidence type="ECO:0000313" key="2">
    <source>
        <dbReference type="Proteomes" id="UP000763641"/>
    </source>
</evidence>
<evidence type="ECO:0000313" key="1">
    <source>
        <dbReference type="EMBL" id="MBM6577090.1"/>
    </source>
</evidence>
<organism evidence="1 2">
    <name type="scientific">Sphingomonas longa</name>
    <dbReference type="NCBI Taxonomy" id="2778730"/>
    <lineage>
        <taxon>Bacteria</taxon>
        <taxon>Pseudomonadati</taxon>
        <taxon>Pseudomonadota</taxon>
        <taxon>Alphaproteobacteria</taxon>
        <taxon>Sphingomonadales</taxon>
        <taxon>Sphingomonadaceae</taxon>
        <taxon>Sphingomonas</taxon>
    </lineage>
</organism>
<sequence>MAPEFKAKKIDVTTMTINNTQSRTRKAVNMAKSIGRELAKAASITVLFHTVGVDALSL</sequence>